<dbReference type="EMBL" id="CP053085">
    <property type="protein sequence ID" value="QJR37509.1"/>
    <property type="molecule type" value="Genomic_DNA"/>
</dbReference>
<keyword evidence="2" id="KW-1185">Reference proteome</keyword>
<dbReference type="KEGG" id="ggr:HKW67_19320"/>
<dbReference type="Proteomes" id="UP000500938">
    <property type="component" value="Chromosome"/>
</dbReference>
<gene>
    <name evidence="1" type="ORF">HKW67_19320</name>
</gene>
<dbReference type="RefSeq" id="WP_171226944.1">
    <property type="nucleotide sequence ID" value="NZ_CP053085.1"/>
</dbReference>
<sequence>MRVSVLCIALLITSLLVSPVKLFAQDSVEAKRIDWLLGASVGVPAYDGEMAAELLTLGVHFTQFRVNRVGADLSLGTVPRLLGNGVVTFGARAGVALPLALSPRVLLLPSGGLSLLGAFGAGGGGGTSGLNAGVAALLLRGNAIGLRTGVTWHRFRDASGALLLWEVGFVRGQQQR</sequence>
<protein>
    <recommendedName>
        <fullName evidence="3">Outer membrane protein beta-barrel domain-containing protein</fullName>
    </recommendedName>
</protein>
<reference evidence="1 2" key="1">
    <citation type="submission" date="2020-05" db="EMBL/GenBank/DDBJ databases">
        <title>Complete genome sequence of Gemmatimonas greenlandica TET16.</title>
        <authorList>
            <person name="Zeng Y."/>
        </authorList>
    </citation>
    <scope>NUCLEOTIDE SEQUENCE [LARGE SCALE GENOMIC DNA]</scope>
    <source>
        <strain evidence="1 2">TET16</strain>
    </source>
</reference>
<dbReference type="AlphaFoldDB" id="A0A6M4IUR5"/>
<evidence type="ECO:0000313" key="1">
    <source>
        <dbReference type="EMBL" id="QJR37509.1"/>
    </source>
</evidence>
<evidence type="ECO:0000313" key="2">
    <source>
        <dbReference type="Proteomes" id="UP000500938"/>
    </source>
</evidence>
<organism evidence="1 2">
    <name type="scientific">Gemmatimonas groenlandica</name>
    <dbReference type="NCBI Taxonomy" id="2732249"/>
    <lineage>
        <taxon>Bacteria</taxon>
        <taxon>Pseudomonadati</taxon>
        <taxon>Gemmatimonadota</taxon>
        <taxon>Gemmatimonadia</taxon>
        <taxon>Gemmatimonadales</taxon>
        <taxon>Gemmatimonadaceae</taxon>
        <taxon>Gemmatimonas</taxon>
    </lineage>
</organism>
<name>A0A6M4IUR5_9BACT</name>
<accession>A0A6M4IUR5</accession>
<evidence type="ECO:0008006" key="3">
    <source>
        <dbReference type="Google" id="ProtNLM"/>
    </source>
</evidence>
<proteinExistence type="predicted"/>